<comment type="caution">
    <text evidence="2">The sequence shown here is derived from an EMBL/GenBank/DDBJ whole genome shotgun (WGS) entry which is preliminary data.</text>
</comment>
<evidence type="ECO:0000256" key="1">
    <source>
        <dbReference type="SAM" id="MobiDB-lite"/>
    </source>
</evidence>
<reference evidence="2 3" key="1">
    <citation type="submission" date="2020-04" db="EMBL/GenBank/DDBJ databases">
        <title>Knoellia sp. isolate from air conditioner.</title>
        <authorList>
            <person name="Chea S."/>
            <person name="Kim D.-U."/>
        </authorList>
    </citation>
    <scope>NUCLEOTIDE SEQUENCE [LARGE SCALE GENOMIC DNA]</scope>
    <source>
        <strain evidence="2 3">DB2414S</strain>
    </source>
</reference>
<feature type="compositionally biased region" description="Basic and acidic residues" evidence="1">
    <location>
        <begin position="8"/>
        <end position="17"/>
    </location>
</feature>
<protein>
    <submittedName>
        <fullName evidence="2">Uncharacterized protein</fullName>
    </submittedName>
</protein>
<dbReference type="RefSeq" id="WP_171243668.1">
    <property type="nucleotide sequence ID" value="NZ_JABEPQ010000002.1"/>
</dbReference>
<organism evidence="2 3">
    <name type="scientific">Knoellia koreensis</name>
    <dbReference type="NCBI Taxonomy" id="2730921"/>
    <lineage>
        <taxon>Bacteria</taxon>
        <taxon>Bacillati</taxon>
        <taxon>Actinomycetota</taxon>
        <taxon>Actinomycetes</taxon>
        <taxon>Micrococcales</taxon>
        <taxon>Intrasporangiaceae</taxon>
        <taxon>Knoellia</taxon>
    </lineage>
</organism>
<gene>
    <name evidence="2" type="ORF">HJG52_11250</name>
</gene>
<keyword evidence="3" id="KW-1185">Reference proteome</keyword>
<dbReference type="Proteomes" id="UP000588586">
    <property type="component" value="Unassembled WGS sequence"/>
</dbReference>
<dbReference type="AlphaFoldDB" id="A0A849HH96"/>
<evidence type="ECO:0000313" key="2">
    <source>
        <dbReference type="EMBL" id="NNM46579.1"/>
    </source>
</evidence>
<feature type="region of interest" description="Disordered" evidence="1">
    <location>
        <begin position="1"/>
        <end position="33"/>
    </location>
</feature>
<name>A0A849HH96_9MICO</name>
<accession>A0A849HH96</accession>
<sequence length="144" mass="15639">MSPDSTDGDARRGRDAADWQIAAQARRREQEAARAQPLIDRFVADAKAAGIAPVELTARPWSGGGRYRTGIQGWYLKRDRSIGIGEDGGYYLLVVAPTRFGRFRRVDVSPTDPPLQVGEGARDGETGPLAEYLALRLAAGPDFP</sequence>
<dbReference type="EMBL" id="JABEPQ010000002">
    <property type="protein sequence ID" value="NNM46579.1"/>
    <property type="molecule type" value="Genomic_DNA"/>
</dbReference>
<evidence type="ECO:0000313" key="3">
    <source>
        <dbReference type="Proteomes" id="UP000588586"/>
    </source>
</evidence>
<proteinExistence type="predicted"/>